<evidence type="ECO:0000313" key="2">
    <source>
        <dbReference type="EMBL" id="CAI3982706.1"/>
    </source>
</evidence>
<dbReference type="OrthoDB" id="10544184at2759"/>
<dbReference type="EMBL" id="CAMXCT020000738">
    <property type="protein sequence ID" value="CAL1136081.1"/>
    <property type="molecule type" value="Genomic_DNA"/>
</dbReference>
<keyword evidence="5" id="KW-1185">Reference proteome</keyword>
<comment type="caution">
    <text evidence="2">The sequence shown here is derived from an EMBL/GenBank/DDBJ whole genome shotgun (WGS) entry which is preliminary data.</text>
</comment>
<dbReference type="EMBL" id="CAMXCT030000738">
    <property type="protein sequence ID" value="CAL4770018.1"/>
    <property type="molecule type" value="Genomic_DNA"/>
</dbReference>
<name>A0A9P1C2L1_9DINO</name>
<gene>
    <name evidence="2" type="ORF">C1SCF055_LOCUS10373</name>
</gene>
<protein>
    <submittedName>
        <fullName evidence="4">Pentatricopeptide repeat-containing protein, mitochondrial</fullName>
    </submittedName>
</protein>
<accession>A0A9P1C2L1</accession>
<reference evidence="2" key="1">
    <citation type="submission" date="2022-10" db="EMBL/GenBank/DDBJ databases">
        <authorList>
            <person name="Chen Y."/>
            <person name="Dougan E. K."/>
            <person name="Chan C."/>
            <person name="Rhodes N."/>
            <person name="Thang M."/>
        </authorList>
    </citation>
    <scope>NUCLEOTIDE SEQUENCE</scope>
</reference>
<dbReference type="Proteomes" id="UP001152797">
    <property type="component" value="Unassembled WGS sequence"/>
</dbReference>
<proteinExistence type="predicted"/>
<evidence type="ECO:0000313" key="3">
    <source>
        <dbReference type="EMBL" id="CAL1136081.1"/>
    </source>
</evidence>
<feature type="region of interest" description="Disordered" evidence="1">
    <location>
        <begin position="189"/>
        <end position="245"/>
    </location>
</feature>
<evidence type="ECO:0000256" key="1">
    <source>
        <dbReference type="SAM" id="MobiDB-lite"/>
    </source>
</evidence>
<dbReference type="AlphaFoldDB" id="A0A9P1C2L1"/>
<organism evidence="2">
    <name type="scientific">Cladocopium goreaui</name>
    <dbReference type="NCBI Taxonomy" id="2562237"/>
    <lineage>
        <taxon>Eukaryota</taxon>
        <taxon>Sar</taxon>
        <taxon>Alveolata</taxon>
        <taxon>Dinophyceae</taxon>
        <taxon>Suessiales</taxon>
        <taxon>Symbiodiniaceae</taxon>
        <taxon>Cladocopium</taxon>
    </lineage>
</organism>
<evidence type="ECO:0000313" key="5">
    <source>
        <dbReference type="Proteomes" id="UP001152797"/>
    </source>
</evidence>
<sequence length="245" mass="26435">MSDVLEPDFLTALAAHFPEAGFVTKLPTARPGYEYLALVQRVHQGVSLQVTDCEQGLFRQSLDAPKLQQLRKDAGMAEFAWPTFLRLLAQALRSEDGCTTAVPADGVFKSKLCLELRFRLQSAVLLARMEMEAAATMPAVPPEAQSFLQELRGFVISALGTDRGQPREPPAPSTAPSWHEALLATPPRSISAPAALGQVSSPEPRAEVLAPRPAPVKKRAPGSLVDPHGRKARKAGAKPFQLSET</sequence>
<evidence type="ECO:0000313" key="4">
    <source>
        <dbReference type="EMBL" id="CAL4770018.1"/>
    </source>
</evidence>
<dbReference type="EMBL" id="CAMXCT010000738">
    <property type="protein sequence ID" value="CAI3982706.1"/>
    <property type="molecule type" value="Genomic_DNA"/>
</dbReference>
<reference evidence="3" key="2">
    <citation type="submission" date="2024-04" db="EMBL/GenBank/DDBJ databases">
        <authorList>
            <person name="Chen Y."/>
            <person name="Shah S."/>
            <person name="Dougan E. K."/>
            <person name="Thang M."/>
            <person name="Chan C."/>
        </authorList>
    </citation>
    <scope>NUCLEOTIDE SEQUENCE [LARGE SCALE GENOMIC DNA]</scope>
</reference>